<dbReference type="Proteomes" id="UP000653797">
    <property type="component" value="Unassembled WGS sequence"/>
</dbReference>
<dbReference type="PANTHER" id="PTHR35792:SF1">
    <property type="entry name" value="SLL0268 PROTEIN"/>
    <property type="match status" value="1"/>
</dbReference>
<accession>A0A927B9H8</accession>
<evidence type="ECO:0000313" key="4">
    <source>
        <dbReference type="Proteomes" id="UP000653797"/>
    </source>
</evidence>
<evidence type="ECO:0000256" key="1">
    <source>
        <dbReference type="SAM" id="MobiDB-lite"/>
    </source>
</evidence>
<evidence type="ECO:0000313" key="3">
    <source>
        <dbReference type="EMBL" id="MBD2757698.1"/>
    </source>
</evidence>
<comment type="caution">
    <text evidence="3">The sequence shown here is derived from an EMBL/GenBank/DDBJ whole genome shotgun (WGS) entry which is preliminary data.</text>
</comment>
<dbReference type="InterPro" id="IPR024623">
    <property type="entry name" value="YtxH"/>
</dbReference>
<keyword evidence="2" id="KW-1133">Transmembrane helix</keyword>
<keyword evidence="4" id="KW-1185">Reference proteome</keyword>
<organism evidence="3 4">
    <name type="scientific">Spirosoma validum</name>
    <dbReference type="NCBI Taxonomy" id="2771355"/>
    <lineage>
        <taxon>Bacteria</taxon>
        <taxon>Pseudomonadati</taxon>
        <taxon>Bacteroidota</taxon>
        <taxon>Cytophagia</taxon>
        <taxon>Cytophagales</taxon>
        <taxon>Cytophagaceae</taxon>
        <taxon>Spirosoma</taxon>
    </lineage>
</organism>
<dbReference type="EMBL" id="JACXAA010000028">
    <property type="protein sequence ID" value="MBD2757698.1"/>
    <property type="molecule type" value="Genomic_DNA"/>
</dbReference>
<evidence type="ECO:0000256" key="2">
    <source>
        <dbReference type="SAM" id="Phobius"/>
    </source>
</evidence>
<dbReference type="AlphaFoldDB" id="A0A927B9H8"/>
<protein>
    <submittedName>
        <fullName evidence="3">YtxH domain-containing protein</fullName>
    </submittedName>
</protein>
<reference evidence="3" key="1">
    <citation type="submission" date="2020-09" db="EMBL/GenBank/DDBJ databases">
        <authorList>
            <person name="Kim M.K."/>
        </authorList>
    </citation>
    <scope>NUCLEOTIDE SEQUENCE</scope>
    <source>
        <strain evidence="3">BT704</strain>
    </source>
</reference>
<feature type="region of interest" description="Disordered" evidence="1">
    <location>
        <begin position="99"/>
        <end position="138"/>
    </location>
</feature>
<name>A0A927B9H8_9BACT</name>
<dbReference type="SUPFAM" id="SSF58113">
    <property type="entry name" value="Apolipoprotein A-I"/>
    <property type="match status" value="1"/>
</dbReference>
<dbReference type="RefSeq" id="WP_191043322.1">
    <property type="nucleotide sequence ID" value="NZ_JACXAA010000028.1"/>
</dbReference>
<gene>
    <name evidence="3" type="ORF">IC230_32815</name>
</gene>
<feature type="transmembrane region" description="Helical" evidence="2">
    <location>
        <begin position="18"/>
        <end position="37"/>
    </location>
</feature>
<keyword evidence="2" id="KW-0812">Transmembrane</keyword>
<dbReference type="PANTHER" id="PTHR35792">
    <property type="entry name" value="GENERAL STRESS PROTEIN"/>
    <property type="match status" value="1"/>
</dbReference>
<sequence>MHFQRRKYPHDSIADHPYLAGLLTGMVAGLTVGFLFAPRSGKELRKQIVGTVNDQTKDLQHQWDKTSWQAKQTINTIKTNVGLAADEAEDEFGRYVDRARQQAHKAEKEADEALKEADRLAREAKSSIDTFKDTRKLG</sequence>
<dbReference type="InterPro" id="IPR052928">
    <property type="entry name" value="Desiccation-related_membrane"/>
</dbReference>
<proteinExistence type="predicted"/>
<keyword evidence="2" id="KW-0472">Membrane</keyword>
<dbReference type="Pfam" id="PF12732">
    <property type="entry name" value="YtxH"/>
    <property type="match status" value="1"/>
</dbReference>